<protein>
    <recommendedName>
        <fullName evidence="3">Reverse transcriptase</fullName>
    </recommendedName>
</protein>
<dbReference type="Proteomes" id="UP000663823">
    <property type="component" value="Unassembled WGS sequence"/>
</dbReference>
<evidence type="ECO:0000313" key="2">
    <source>
        <dbReference type="Proteomes" id="UP000663823"/>
    </source>
</evidence>
<comment type="caution">
    <text evidence="1">The sequence shown here is derived from an EMBL/GenBank/DDBJ whole genome shotgun (WGS) entry which is preliminary data.</text>
</comment>
<evidence type="ECO:0000313" key="1">
    <source>
        <dbReference type="EMBL" id="CAF4346760.1"/>
    </source>
</evidence>
<organism evidence="1 2">
    <name type="scientific">Rotaria sordida</name>
    <dbReference type="NCBI Taxonomy" id="392033"/>
    <lineage>
        <taxon>Eukaryota</taxon>
        <taxon>Metazoa</taxon>
        <taxon>Spiralia</taxon>
        <taxon>Gnathifera</taxon>
        <taxon>Rotifera</taxon>
        <taxon>Eurotatoria</taxon>
        <taxon>Bdelloidea</taxon>
        <taxon>Philodinida</taxon>
        <taxon>Philodinidae</taxon>
        <taxon>Rotaria</taxon>
    </lineage>
</organism>
<accession>A0A820KSP4</accession>
<name>A0A820KSP4_9BILA</name>
<sequence length="62" mass="7348">QSQMESFDLSVTLQLKSKYLQWVNQNKSIKQVRQLFDKLSCRIPASLSFYMDYIKIEQSLSN</sequence>
<gene>
    <name evidence="1" type="ORF">OTI717_LOCUS43414</name>
</gene>
<dbReference type="EMBL" id="CAJOAX010062245">
    <property type="protein sequence ID" value="CAF4346760.1"/>
    <property type="molecule type" value="Genomic_DNA"/>
</dbReference>
<evidence type="ECO:0008006" key="3">
    <source>
        <dbReference type="Google" id="ProtNLM"/>
    </source>
</evidence>
<dbReference type="AlphaFoldDB" id="A0A820KSP4"/>
<feature type="non-terminal residue" evidence="1">
    <location>
        <position position="1"/>
    </location>
</feature>
<reference evidence="1" key="1">
    <citation type="submission" date="2021-02" db="EMBL/GenBank/DDBJ databases">
        <authorList>
            <person name="Nowell W R."/>
        </authorList>
    </citation>
    <scope>NUCLEOTIDE SEQUENCE</scope>
</reference>
<proteinExistence type="predicted"/>
<feature type="non-terminal residue" evidence="1">
    <location>
        <position position="62"/>
    </location>
</feature>